<name>A0A6I4TAL9_9SPHN</name>
<keyword evidence="2" id="KW-0472">Membrane</keyword>
<feature type="region of interest" description="Disordered" evidence="1">
    <location>
        <begin position="48"/>
        <end position="126"/>
    </location>
</feature>
<protein>
    <submittedName>
        <fullName evidence="3">Uncharacterized protein</fullName>
    </submittedName>
</protein>
<dbReference type="Proteomes" id="UP000439522">
    <property type="component" value="Unassembled WGS sequence"/>
</dbReference>
<keyword evidence="4" id="KW-1185">Reference proteome</keyword>
<sequence>MERRGDEVHRSETEASAGSKEGVVRWVLIIGLLLAVIALTVIWTTGALVQDDGADSETSVSTRTQVEQADMEARGEPIAPSFDEAAGAPTTAASTSTSTAATDASPPAAAATPGDAPAGDPRNDAM</sequence>
<dbReference type="EMBL" id="WTZA01000001">
    <property type="protein sequence ID" value="MXO73606.1"/>
    <property type="molecule type" value="Genomic_DNA"/>
</dbReference>
<dbReference type="RefSeq" id="WP_202390099.1">
    <property type="nucleotide sequence ID" value="NZ_WTZA01000001.1"/>
</dbReference>
<proteinExistence type="predicted"/>
<feature type="transmembrane region" description="Helical" evidence="2">
    <location>
        <begin position="26"/>
        <end position="49"/>
    </location>
</feature>
<evidence type="ECO:0000313" key="3">
    <source>
        <dbReference type="EMBL" id="MXO73606.1"/>
    </source>
</evidence>
<evidence type="ECO:0000256" key="1">
    <source>
        <dbReference type="SAM" id="MobiDB-lite"/>
    </source>
</evidence>
<organism evidence="3 4">
    <name type="scientific">Tsuneonella aeria</name>
    <dbReference type="NCBI Taxonomy" id="1837929"/>
    <lineage>
        <taxon>Bacteria</taxon>
        <taxon>Pseudomonadati</taxon>
        <taxon>Pseudomonadota</taxon>
        <taxon>Alphaproteobacteria</taxon>
        <taxon>Sphingomonadales</taxon>
        <taxon>Erythrobacteraceae</taxon>
        <taxon>Tsuneonella</taxon>
    </lineage>
</organism>
<gene>
    <name evidence="3" type="ORF">GRI40_00005</name>
</gene>
<keyword evidence="2" id="KW-0812">Transmembrane</keyword>
<accession>A0A6I4TAL9</accession>
<feature type="compositionally biased region" description="Polar residues" evidence="1">
    <location>
        <begin position="56"/>
        <end position="67"/>
    </location>
</feature>
<comment type="caution">
    <text evidence="3">The sequence shown here is derived from an EMBL/GenBank/DDBJ whole genome shotgun (WGS) entry which is preliminary data.</text>
</comment>
<feature type="compositionally biased region" description="Low complexity" evidence="1">
    <location>
        <begin position="85"/>
        <end position="120"/>
    </location>
</feature>
<evidence type="ECO:0000256" key="2">
    <source>
        <dbReference type="SAM" id="Phobius"/>
    </source>
</evidence>
<reference evidence="3 4" key="1">
    <citation type="submission" date="2019-12" db="EMBL/GenBank/DDBJ databases">
        <title>Genomic-based taxomic classification of the family Erythrobacteraceae.</title>
        <authorList>
            <person name="Xu L."/>
        </authorList>
    </citation>
    <scope>NUCLEOTIDE SEQUENCE [LARGE SCALE GENOMIC DNA]</scope>
    <source>
        <strain evidence="3 4">100921-2</strain>
    </source>
</reference>
<keyword evidence="2" id="KW-1133">Transmembrane helix</keyword>
<evidence type="ECO:0000313" key="4">
    <source>
        <dbReference type="Proteomes" id="UP000439522"/>
    </source>
</evidence>
<dbReference type="AlphaFoldDB" id="A0A6I4TAL9"/>